<dbReference type="KEGG" id="bbif:117212613"/>
<keyword evidence="2" id="KW-1185">Reference proteome</keyword>
<accession>A0A6P8NG26</accession>
<dbReference type="Proteomes" id="UP000515164">
    <property type="component" value="Unplaced"/>
</dbReference>
<evidence type="ECO:0000256" key="1">
    <source>
        <dbReference type="SAM" id="MobiDB-lite"/>
    </source>
</evidence>
<name>A0A6P8NG26_9HYME</name>
<feature type="region of interest" description="Disordered" evidence="1">
    <location>
        <begin position="1"/>
        <end position="24"/>
    </location>
</feature>
<reference evidence="3" key="1">
    <citation type="submission" date="2025-08" db="UniProtKB">
        <authorList>
            <consortium name="RefSeq"/>
        </authorList>
    </citation>
    <scope>IDENTIFICATION</scope>
    <source>
        <tissue evidence="3">Muscle</tissue>
    </source>
</reference>
<dbReference type="RefSeq" id="XP_033313430.1">
    <property type="nucleotide sequence ID" value="XM_033457539.1"/>
</dbReference>
<dbReference type="AlphaFoldDB" id="A0A6P8NG26"/>
<dbReference type="GeneID" id="117212613"/>
<protein>
    <submittedName>
        <fullName evidence="3">Uncharacterized protein LOC117212613</fullName>
    </submittedName>
</protein>
<proteinExistence type="predicted"/>
<sequence length="194" mass="21126">MDEKRPATAKAHRTSQRTPTEGPLQEIRKVKIRKGVTGSIILEVPGDKEREKAPVLAVRLTQALDPTTVKVAASMKTAELRVTNIDISVGKEELRDSLARAGGCKALEVRVGDFRTSRGGLGSAWIRCPTATARKLSQAGRVIVGWLMARVEAIGTRESDLRIYGRPEAAMLQMRGHRSSGQELLCLHVLVPAL</sequence>
<evidence type="ECO:0000313" key="3">
    <source>
        <dbReference type="RefSeq" id="XP_033313430.1"/>
    </source>
</evidence>
<evidence type="ECO:0000313" key="2">
    <source>
        <dbReference type="Proteomes" id="UP000515164"/>
    </source>
</evidence>
<organism evidence="2 3">
    <name type="scientific">Bombus bifarius</name>
    <dbReference type="NCBI Taxonomy" id="103933"/>
    <lineage>
        <taxon>Eukaryota</taxon>
        <taxon>Metazoa</taxon>
        <taxon>Ecdysozoa</taxon>
        <taxon>Arthropoda</taxon>
        <taxon>Hexapoda</taxon>
        <taxon>Insecta</taxon>
        <taxon>Pterygota</taxon>
        <taxon>Neoptera</taxon>
        <taxon>Endopterygota</taxon>
        <taxon>Hymenoptera</taxon>
        <taxon>Apocrita</taxon>
        <taxon>Aculeata</taxon>
        <taxon>Apoidea</taxon>
        <taxon>Anthophila</taxon>
        <taxon>Apidae</taxon>
        <taxon>Bombus</taxon>
        <taxon>Pyrobombus</taxon>
    </lineage>
</organism>
<gene>
    <name evidence="3" type="primary">LOC117212613</name>
</gene>